<evidence type="ECO:0000313" key="3">
    <source>
        <dbReference type="Proteomes" id="UP000244925"/>
    </source>
</evidence>
<sequence>MEQICEIDGLQLHYDVSGQGRPLILMHGWGCDSSTVASIARTASQTHRVYSLDLPGFGSTPEPPEAWNVEEYTSLVEKLADRLGIDNPVLAGHSFGGRIAILFASRRQADKLILIDAAGVKPRRGLRYYFKVYAFKFSRRIMQLTMGKEAAARKIEEGRKRNGSADYAAASPRMRAVLSKVVNHDLRRVMSSIKAPTLLIWGENDTATPMRDARIMERLIPGAALVSFPGCGHYSFLDNPRQFAAVMSSFLKS</sequence>
<evidence type="ECO:0000313" key="2">
    <source>
        <dbReference type="EMBL" id="PWB09127.1"/>
    </source>
</evidence>
<feature type="domain" description="AB hydrolase-1" evidence="1">
    <location>
        <begin position="23"/>
        <end position="246"/>
    </location>
</feature>
<organism evidence="2 3">
    <name type="scientific">Paramuribaculum intestinale</name>
    <dbReference type="NCBI Taxonomy" id="2094151"/>
    <lineage>
        <taxon>Bacteria</taxon>
        <taxon>Pseudomonadati</taxon>
        <taxon>Bacteroidota</taxon>
        <taxon>Bacteroidia</taxon>
        <taxon>Bacteroidales</taxon>
        <taxon>Muribaculaceae</taxon>
        <taxon>Paramuribaculum</taxon>
    </lineage>
</organism>
<reference evidence="3" key="1">
    <citation type="submission" date="2018-02" db="EMBL/GenBank/DDBJ databases">
        <authorList>
            <person name="Clavel T."/>
            <person name="Strowig T."/>
        </authorList>
    </citation>
    <scope>NUCLEOTIDE SEQUENCE [LARGE SCALE GENOMIC DNA]</scope>
    <source>
        <strain evidence="3">DSM 100764</strain>
    </source>
</reference>
<keyword evidence="3" id="KW-1185">Reference proteome</keyword>
<keyword evidence="2" id="KW-0378">Hydrolase</keyword>
<dbReference type="Gene3D" id="3.40.50.1820">
    <property type="entry name" value="alpha/beta hydrolase"/>
    <property type="match status" value="1"/>
</dbReference>
<protein>
    <submittedName>
        <fullName evidence="2">Alpha/beta hydrolase</fullName>
    </submittedName>
</protein>
<dbReference type="InterPro" id="IPR050228">
    <property type="entry name" value="Carboxylesterase_BioH"/>
</dbReference>
<proteinExistence type="predicted"/>
<dbReference type="RefSeq" id="WP_107035148.1">
    <property type="nucleotide sequence ID" value="NZ_CAONGC010000034.1"/>
</dbReference>
<dbReference type="EMBL" id="PUBV01000003">
    <property type="protein sequence ID" value="PWB09127.1"/>
    <property type="molecule type" value="Genomic_DNA"/>
</dbReference>
<dbReference type="Pfam" id="PF12697">
    <property type="entry name" value="Abhydrolase_6"/>
    <property type="match status" value="1"/>
</dbReference>
<name>A0A2V1J2S9_9BACT</name>
<dbReference type="PRINTS" id="PR00111">
    <property type="entry name" value="ABHYDROLASE"/>
</dbReference>
<dbReference type="PANTHER" id="PTHR43194">
    <property type="entry name" value="HYDROLASE ALPHA/BETA FOLD FAMILY"/>
    <property type="match status" value="1"/>
</dbReference>
<dbReference type="InterPro" id="IPR000073">
    <property type="entry name" value="AB_hydrolase_1"/>
</dbReference>
<comment type="caution">
    <text evidence="2">The sequence shown here is derived from an EMBL/GenBank/DDBJ whole genome shotgun (WGS) entry which is preliminary data.</text>
</comment>
<dbReference type="GO" id="GO:0016787">
    <property type="term" value="F:hydrolase activity"/>
    <property type="evidence" value="ECO:0007669"/>
    <property type="project" value="UniProtKB-KW"/>
</dbReference>
<dbReference type="Proteomes" id="UP000244925">
    <property type="component" value="Unassembled WGS sequence"/>
</dbReference>
<accession>A0A2V1J2S9</accession>
<dbReference type="PANTHER" id="PTHR43194:SF2">
    <property type="entry name" value="PEROXISOMAL MEMBRANE PROTEIN LPX1"/>
    <property type="match status" value="1"/>
</dbReference>
<dbReference type="AlphaFoldDB" id="A0A2V1J2S9"/>
<dbReference type="SUPFAM" id="SSF53474">
    <property type="entry name" value="alpha/beta-Hydrolases"/>
    <property type="match status" value="1"/>
</dbReference>
<gene>
    <name evidence="2" type="ORF">C5O25_02465</name>
</gene>
<dbReference type="InterPro" id="IPR029058">
    <property type="entry name" value="AB_hydrolase_fold"/>
</dbReference>
<evidence type="ECO:0000259" key="1">
    <source>
        <dbReference type="Pfam" id="PF12697"/>
    </source>
</evidence>
<dbReference type="GeneID" id="93423352"/>